<proteinExistence type="predicted"/>
<dbReference type="InterPro" id="IPR011990">
    <property type="entry name" value="TPR-like_helical_dom_sf"/>
</dbReference>
<evidence type="ECO:0000313" key="4">
    <source>
        <dbReference type="EMBL" id="MBM6672657.1"/>
    </source>
</evidence>
<evidence type="ECO:0000256" key="2">
    <source>
        <dbReference type="ARBA" id="ARBA00022803"/>
    </source>
</evidence>
<evidence type="ECO:0000256" key="3">
    <source>
        <dbReference type="PROSITE-ProRule" id="PRU00339"/>
    </source>
</evidence>
<dbReference type="PANTHER" id="PTHR44943:SF8">
    <property type="entry name" value="TPR REPEAT-CONTAINING PROTEIN MJ0263"/>
    <property type="match status" value="1"/>
</dbReference>
<dbReference type="PROSITE" id="PS50005">
    <property type="entry name" value="TPR"/>
    <property type="match status" value="1"/>
</dbReference>
<keyword evidence="2 3" id="KW-0802">TPR repeat</keyword>
<dbReference type="Gene3D" id="1.25.40.10">
    <property type="entry name" value="Tetratricopeptide repeat domain"/>
    <property type="match status" value="1"/>
</dbReference>
<dbReference type="EMBL" id="JACJJG010000004">
    <property type="protein sequence ID" value="MBM6672657.1"/>
    <property type="molecule type" value="Genomic_DNA"/>
</dbReference>
<dbReference type="PANTHER" id="PTHR44943">
    <property type="entry name" value="CELLULOSE SYNTHASE OPERON PROTEIN C"/>
    <property type="match status" value="1"/>
</dbReference>
<organism evidence="4 5">
    <name type="scientific">Marseilla massiliensis</name>
    <dbReference type="NCBI Taxonomy" id="1841864"/>
    <lineage>
        <taxon>Bacteria</taxon>
        <taxon>Pseudomonadati</taxon>
        <taxon>Bacteroidota</taxon>
        <taxon>Bacteroidia</taxon>
        <taxon>Bacteroidales</taxon>
        <taxon>Prevotellaceae</taxon>
        <taxon>Marseilla</taxon>
    </lineage>
</organism>
<dbReference type="InterPro" id="IPR051685">
    <property type="entry name" value="Ycf3/AcsC/BcsC/TPR_MFPF"/>
</dbReference>
<reference evidence="4" key="2">
    <citation type="journal article" date="2021" name="Sci. Rep.">
        <title>The distribution of antibiotic resistance genes in chicken gut microbiota commensals.</title>
        <authorList>
            <person name="Juricova H."/>
            <person name="Matiasovicova J."/>
            <person name="Kubasova T."/>
            <person name="Cejkova D."/>
            <person name="Rychlik I."/>
        </authorList>
    </citation>
    <scope>NUCLEOTIDE SEQUENCE</scope>
    <source>
        <strain evidence="4">An824</strain>
    </source>
</reference>
<dbReference type="InterPro" id="IPR019734">
    <property type="entry name" value="TPR_rpt"/>
</dbReference>
<keyword evidence="5" id="KW-1185">Reference proteome</keyword>
<dbReference type="AlphaFoldDB" id="A0A939B6L3"/>
<accession>A0A939B6L3</accession>
<reference evidence="4" key="1">
    <citation type="submission" date="2020-08" db="EMBL/GenBank/DDBJ databases">
        <authorList>
            <person name="Cejkova D."/>
            <person name="Kubasova T."/>
            <person name="Jahodarova E."/>
            <person name="Rychlik I."/>
        </authorList>
    </citation>
    <scope>NUCLEOTIDE SEQUENCE</scope>
    <source>
        <strain evidence="4">An824</strain>
    </source>
</reference>
<evidence type="ECO:0000313" key="5">
    <source>
        <dbReference type="Proteomes" id="UP000706891"/>
    </source>
</evidence>
<dbReference type="SUPFAM" id="SSF48452">
    <property type="entry name" value="TPR-like"/>
    <property type="match status" value="1"/>
</dbReference>
<protein>
    <submittedName>
        <fullName evidence="4">Tetratricopeptide repeat protein</fullName>
    </submittedName>
</protein>
<feature type="repeat" description="TPR" evidence="3">
    <location>
        <begin position="561"/>
        <end position="594"/>
    </location>
</feature>
<keyword evidence="1" id="KW-0677">Repeat</keyword>
<dbReference type="Proteomes" id="UP000706891">
    <property type="component" value="Unassembled WGS sequence"/>
</dbReference>
<comment type="caution">
    <text evidence="4">The sequence shown here is derived from an EMBL/GenBank/DDBJ whole genome shotgun (WGS) entry which is preliminary data.</text>
</comment>
<dbReference type="Pfam" id="PF14559">
    <property type="entry name" value="TPR_19"/>
    <property type="match status" value="2"/>
</dbReference>
<dbReference type="RefSeq" id="WP_205103135.1">
    <property type="nucleotide sequence ID" value="NZ_JACJJG010000004.1"/>
</dbReference>
<evidence type="ECO:0000256" key="1">
    <source>
        <dbReference type="ARBA" id="ARBA00022737"/>
    </source>
</evidence>
<name>A0A939B6L3_9BACT</name>
<gene>
    <name evidence="4" type="ORF">H6A34_02010</name>
</gene>
<sequence length="737" mass="85456">MAKMTADMDNKGIKQINDIFRKLDNRELGPALRSVRSLIDTYPHMMYDEELENIEGDYNLMLDYMRRGFNDPHRADIYNNLTDRLYSFACDMFITYRTQHVEFFIEALRKSMNNKFSNETVKAELEGFVADTAMLSLEAEATRTEKSKELYRKHNDFMQSLFCNIIVSHQWSVHDSEFFKTLLMSPTVDTIDAQLLVSALTLATMNNMDVNKFEILVHLYLNSTDEKVRQRALVGWVFALSSRTRLLPKMKNIVAKALEDESVVNELADLQKQIIYCMNAEQDTDTIRRDIMPELMKNNNLKITRFGITEKDEDPMADVFDPGASERAMEKMEESFQKMMNMQKAGSDIYFGGFSQMKRFPFFYNVANWFCPFYIEHPEISQTAGNLKDTPLLINILKNGPFCDSDKYSFTLAVASVISRLPDNMKEMLNTPEALGPAVSHEDQQKPAYIRRMILQDMYRFFRLFPQRGQLVNPFDGENFTFITDNLFDGTGLHELVPDLCYFMIKHRNEKALKNIMAKFADGGNSKMRLINGLYELNFAKRPQKAVQIFKELNAEKPDNKRVLLLLARSYFESEQYENAAKCYETLHDNEPQNTTVALNMCVALSKAKKYDEAINMLYRLDIECPDSMPVKRVLAWALMGLGKYEQAEKEYNRLTADNDVENGDWLNAGYCQWLKGNTPEAINRFKNFMANRNIHSPKREHEISYEFANDKDFLYEHGINDTDIHLMADIIDGATE</sequence>